<sequence length="215" mass="24252">MLWNRVAWSSIGVRHHGDGLQPKYSSCNPSEAVNYLLADSAWFGHTLGDIFHPLSVRALVNIASAAAAAAGVLATTVIDYKLEAAAAVLAEVESSNSGSSQLKQEQNQASLKSVYFHQLLDFLEVLYLNCDYHRWIEIFCHDISVHIPHHISPKILSHAQNQNIYNYGETKKHKQIHSHFNLVFSSGKLHFIPFSYFDFRNLCTIVKLESRFNID</sequence>
<evidence type="ECO:0008006" key="3">
    <source>
        <dbReference type="Google" id="ProtNLM"/>
    </source>
</evidence>
<protein>
    <recommendedName>
        <fullName evidence="3">Fatty acid desaturase domain-containing protein</fullName>
    </recommendedName>
</protein>
<proteinExistence type="predicted"/>
<gene>
    <name evidence="2" type="primary">LOC110781391</name>
</gene>
<keyword evidence="1" id="KW-1185">Reference proteome</keyword>
<evidence type="ECO:0000313" key="2">
    <source>
        <dbReference type="RefSeq" id="XP_056690682.1"/>
    </source>
</evidence>
<name>A0ABM3R4Z2_SPIOL</name>
<organism evidence="1 2">
    <name type="scientific">Spinacia oleracea</name>
    <name type="common">Spinach</name>
    <dbReference type="NCBI Taxonomy" id="3562"/>
    <lineage>
        <taxon>Eukaryota</taxon>
        <taxon>Viridiplantae</taxon>
        <taxon>Streptophyta</taxon>
        <taxon>Embryophyta</taxon>
        <taxon>Tracheophyta</taxon>
        <taxon>Spermatophyta</taxon>
        <taxon>Magnoliopsida</taxon>
        <taxon>eudicotyledons</taxon>
        <taxon>Gunneridae</taxon>
        <taxon>Pentapetalae</taxon>
        <taxon>Caryophyllales</taxon>
        <taxon>Chenopodiaceae</taxon>
        <taxon>Chenopodioideae</taxon>
        <taxon>Anserineae</taxon>
        <taxon>Spinacia</taxon>
    </lineage>
</organism>
<dbReference type="Proteomes" id="UP000813463">
    <property type="component" value="Chromosome 1"/>
</dbReference>
<reference evidence="1" key="1">
    <citation type="journal article" date="2021" name="Nat. Commun.">
        <title>Genomic analyses provide insights into spinach domestication and the genetic basis of agronomic traits.</title>
        <authorList>
            <person name="Cai X."/>
            <person name="Sun X."/>
            <person name="Xu C."/>
            <person name="Sun H."/>
            <person name="Wang X."/>
            <person name="Ge C."/>
            <person name="Zhang Z."/>
            <person name="Wang Q."/>
            <person name="Fei Z."/>
            <person name="Jiao C."/>
            <person name="Wang Q."/>
        </authorList>
    </citation>
    <scope>NUCLEOTIDE SEQUENCE [LARGE SCALE GENOMIC DNA]</scope>
    <source>
        <strain evidence="1">cv. Varoflay</strain>
    </source>
</reference>
<dbReference type="GeneID" id="110781391"/>
<dbReference type="RefSeq" id="XP_056690682.1">
    <property type="nucleotide sequence ID" value="XM_056834704.1"/>
</dbReference>
<accession>A0ABM3R4Z2</accession>
<evidence type="ECO:0000313" key="1">
    <source>
        <dbReference type="Proteomes" id="UP000813463"/>
    </source>
</evidence>
<reference evidence="2" key="2">
    <citation type="submission" date="2025-08" db="UniProtKB">
        <authorList>
            <consortium name="RefSeq"/>
        </authorList>
    </citation>
    <scope>IDENTIFICATION</scope>
    <source>
        <tissue evidence="2">Leaf</tissue>
    </source>
</reference>